<feature type="domain" description="G-protein coupled receptors family 1 profile" evidence="6">
    <location>
        <begin position="56"/>
        <end position="285"/>
    </location>
</feature>
<feature type="transmembrane region" description="Helical" evidence="5">
    <location>
        <begin position="44"/>
        <end position="67"/>
    </location>
</feature>
<evidence type="ECO:0000256" key="3">
    <source>
        <dbReference type="ARBA" id="ARBA00022989"/>
    </source>
</evidence>
<feature type="transmembrane region" description="Helical" evidence="5">
    <location>
        <begin position="212"/>
        <end position="233"/>
    </location>
</feature>
<dbReference type="InterPro" id="IPR000276">
    <property type="entry name" value="GPCR_Rhodpsn"/>
</dbReference>
<dbReference type="OrthoDB" id="9990906at2759"/>
<organism evidence="7 8">
    <name type="scientific">Mizuhopecten yessoensis</name>
    <name type="common">Japanese scallop</name>
    <name type="synonym">Patinopecten yessoensis</name>
    <dbReference type="NCBI Taxonomy" id="6573"/>
    <lineage>
        <taxon>Eukaryota</taxon>
        <taxon>Metazoa</taxon>
        <taxon>Spiralia</taxon>
        <taxon>Lophotrochozoa</taxon>
        <taxon>Mollusca</taxon>
        <taxon>Bivalvia</taxon>
        <taxon>Autobranchia</taxon>
        <taxon>Pteriomorphia</taxon>
        <taxon>Pectinida</taxon>
        <taxon>Pectinoidea</taxon>
        <taxon>Pectinidae</taxon>
        <taxon>Mizuhopecten</taxon>
    </lineage>
</organism>
<evidence type="ECO:0000256" key="5">
    <source>
        <dbReference type="SAM" id="Phobius"/>
    </source>
</evidence>
<keyword evidence="4 5" id="KW-0472">Membrane</keyword>
<name>A0A210PN46_MIZYE</name>
<feature type="transmembrane region" description="Helical" evidence="5">
    <location>
        <begin position="116"/>
        <end position="137"/>
    </location>
</feature>
<dbReference type="Pfam" id="PF00001">
    <property type="entry name" value="7tm_1"/>
    <property type="match status" value="1"/>
</dbReference>
<comment type="caution">
    <text evidence="7">The sequence shown here is derived from an EMBL/GenBank/DDBJ whole genome shotgun (WGS) entry which is preliminary data.</text>
</comment>
<keyword evidence="8" id="KW-1185">Reference proteome</keyword>
<comment type="subcellular location">
    <subcellularLocation>
        <location evidence="1">Membrane</location>
    </subcellularLocation>
</comment>
<protein>
    <submittedName>
        <fullName evidence="7">FMRFamide receptor</fullName>
    </submittedName>
</protein>
<dbReference type="EMBL" id="NEDP02005576">
    <property type="protein sequence ID" value="OWF37908.1"/>
    <property type="molecule type" value="Genomic_DNA"/>
</dbReference>
<sequence>MENLTIQLDNLTVAVRSASLLNSTTAANQSEIPDVYESSLVDLYITPIFSSLGMIGNSLSFIVMIQLSQESSFYLYLAVLALADCGVSIFGGFLVWLDTIGLLHLFGSTEQSWCSTVFTCNLILSQFSSWITVAVCVDRYIAVCHPFKVASYCTRKRAIITLTCILGALVALDFPMLCFEWNADYTSCTFPPKSIDFCLNYLIHTDLPTYTMVPIILITIFSLLIVRSISVAAKRRRSLSNKVQKSNSEKQRPRANILFYVSTKNTKSYLIMHHVLLKRKHFACL</sequence>
<reference evidence="7 8" key="1">
    <citation type="journal article" date="2017" name="Nat. Ecol. Evol.">
        <title>Scallop genome provides insights into evolution of bilaterian karyotype and development.</title>
        <authorList>
            <person name="Wang S."/>
            <person name="Zhang J."/>
            <person name="Jiao W."/>
            <person name="Li J."/>
            <person name="Xun X."/>
            <person name="Sun Y."/>
            <person name="Guo X."/>
            <person name="Huan P."/>
            <person name="Dong B."/>
            <person name="Zhang L."/>
            <person name="Hu X."/>
            <person name="Sun X."/>
            <person name="Wang J."/>
            <person name="Zhao C."/>
            <person name="Wang Y."/>
            <person name="Wang D."/>
            <person name="Huang X."/>
            <person name="Wang R."/>
            <person name="Lv J."/>
            <person name="Li Y."/>
            <person name="Zhang Z."/>
            <person name="Liu B."/>
            <person name="Lu W."/>
            <person name="Hui Y."/>
            <person name="Liang J."/>
            <person name="Zhou Z."/>
            <person name="Hou R."/>
            <person name="Li X."/>
            <person name="Liu Y."/>
            <person name="Li H."/>
            <person name="Ning X."/>
            <person name="Lin Y."/>
            <person name="Zhao L."/>
            <person name="Xing Q."/>
            <person name="Dou J."/>
            <person name="Li Y."/>
            <person name="Mao J."/>
            <person name="Guo H."/>
            <person name="Dou H."/>
            <person name="Li T."/>
            <person name="Mu C."/>
            <person name="Jiang W."/>
            <person name="Fu Q."/>
            <person name="Fu X."/>
            <person name="Miao Y."/>
            <person name="Liu J."/>
            <person name="Yu Q."/>
            <person name="Li R."/>
            <person name="Liao H."/>
            <person name="Li X."/>
            <person name="Kong Y."/>
            <person name="Jiang Z."/>
            <person name="Chourrout D."/>
            <person name="Li R."/>
            <person name="Bao Z."/>
        </authorList>
    </citation>
    <scope>NUCLEOTIDE SEQUENCE [LARGE SCALE GENOMIC DNA]</scope>
    <source>
        <strain evidence="7 8">PY_sf001</strain>
    </source>
</reference>
<dbReference type="Proteomes" id="UP000242188">
    <property type="component" value="Unassembled WGS sequence"/>
</dbReference>
<dbReference type="AlphaFoldDB" id="A0A210PN46"/>
<dbReference type="InterPro" id="IPR052954">
    <property type="entry name" value="GPCR-Ligand_Int"/>
</dbReference>
<evidence type="ECO:0000256" key="1">
    <source>
        <dbReference type="ARBA" id="ARBA00004370"/>
    </source>
</evidence>
<keyword evidence="2 5" id="KW-0812">Transmembrane</keyword>
<proteinExistence type="predicted"/>
<dbReference type="PANTHER" id="PTHR46641">
    <property type="entry name" value="FMRFAMIDE RECEPTOR-RELATED"/>
    <property type="match status" value="1"/>
</dbReference>
<feature type="transmembrane region" description="Helical" evidence="5">
    <location>
        <begin position="158"/>
        <end position="177"/>
    </location>
</feature>
<evidence type="ECO:0000313" key="8">
    <source>
        <dbReference type="Proteomes" id="UP000242188"/>
    </source>
</evidence>
<evidence type="ECO:0000256" key="2">
    <source>
        <dbReference type="ARBA" id="ARBA00022692"/>
    </source>
</evidence>
<keyword evidence="7" id="KW-0675">Receptor</keyword>
<evidence type="ECO:0000313" key="7">
    <source>
        <dbReference type="EMBL" id="OWF37908.1"/>
    </source>
</evidence>
<dbReference type="Gene3D" id="1.20.1070.10">
    <property type="entry name" value="Rhodopsin 7-helix transmembrane proteins"/>
    <property type="match status" value="1"/>
</dbReference>
<dbReference type="GO" id="GO:0004930">
    <property type="term" value="F:G protein-coupled receptor activity"/>
    <property type="evidence" value="ECO:0007669"/>
    <property type="project" value="InterPro"/>
</dbReference>
<keyword evidence="3 5" id="KW-1133">Transmembrane helix</keyword>
<evidence type="ECO:0000256" key="4">
    <source>
        <dbReference type="ARBA" id="ARBA00023136"/>
    </source>
</evidence>
<dbReference type="PROSITE" id="PS50262">
    <property type="entry name" value="G_PROTEIN_RECEP_F1_2"/>
    <property type="match status" value="1"/>
</dbReference>
<gene>
    <name evidence="7" type="ORF">KP79_PYT25271</name>
</gene>
<evidence type="ECO:0000259" key="6">
    <source>
        <dbReference type="PROSITE" id="PS50262"/>
    </source>
</evidence>
<dbReference type="InterPro" id="IPR017452">
    <property type="entry name" value="GPCR_Rhodpsn_7TM"/>
</dbReference>
<accession>A0A210PN46</accession>
<dbReference type="SUPFAM" id="SSF81321">
    <property type="entry name" value="Family A G protein-coupled receptor-like"/>
    <property type="match status" value="1"/>
</dbReference>
<feature type="transmembrane region" description="Helical" evidence="5">
    <location>
        <begin position="74"/>
        <end position="96"/>
    </location>
</feature>
<dbReference type="GO" id="GO:0016020">
    <property type="term" value="C:membrane"/>
    <property type="evidence" value="ECO:0007669"/>
    <property type="project" value="UniProtKB-SubCell"/>
</dbReference>